<keyword evidence="4 5" id="KW-0472">Membrane</keyword>
<feature type="transmembrane region" description="Helical" evidence="5">
    <location>
        <begin position="213"/>
        <end position="237"/>
    </location>
</feature>
<evidence type="ECO:0000256" key="1">
    <source>
        <dbReference type="ARBA" id="ARBA00004141"/>
    </source>
</evidence>
<gene>
    <name evidence="6" type="ORF">BG011_007588</name>
</gene>
<protein>
    <submittedName>
        <fullName evidence="6">Uncharacterized protein</fullName>
    </submittedName>
</protein>
<dbReference type="InterPro" id="IPR003689">
    <property type="entry name" value="ZIP"/>
</dbReference>
<accession>A0A9P6TY01</accession>
<dbReference type="Pfam" id="PF02535">
    <property type="entry name" value="Zip"/>
    <property type="match status" value="1"/>
</dbReference>
<sequence length="241" mass="26306">MKKIYGNTSSAPPSIYDAAADAAWDSLEDERRNPFFTIDYQENLNDSLGVMHPIQHRPRGLGLLWGPQEDENYVQMGGRQVPNGEILLVNKTTCKSRFMDGNIGQSSFTGESGFNIAVDLTARSETRSSDAITFETCANVNSNNNATATASSVHASDDPSLDSLRTLIDPHELTQTQQKRSRMIGTYILEFGVAMHSIVIGITLGATVNCPDFISFLIALLFYRFFEGVALGGRIAALGFA</sequence>
<evidence type="ECO:0000313" key="6">
    <source>
        <dbReference type="EMBL" id="KAG0251472.1"/>
    </source>
</evidence>
<dbReference type="EMBL" id="JAAAJA010000591">
    <property type="protein sequence ID" value="KAG0251472.1"/>
    <property type="molecule type" value="Genomic_DNA"/>
</dbReference>
<evidence type="ECO:0000256" key="2">
    <source>
        <dbReference type="ARBA" id="ARBA00022692"/>
    </source>
</evidence>
<dbReference type="Proteomes" id="UP000726737">
    <property type="component" value="Unassembled WGS sequence"/>
</dbReference>
<name>A0A9P6TY01_9FUNG</name>
<dbReference type="OrthoDB" id="448280at2759"/>
<keyword evidence="2 5" id="KW-0812">Transmembrane</keyword>
<evidence type="ECO:0000313" key="7">
    <source>
        <dbReference type="Proteomes" id="UP000726737"/>
    </source>
</evidence>
<proteinExistence type="predicted"/>
<reference evidence="6" key="1">
    <citation type="journal article" date="2020" name="Fungal Divers.">
        <title>Resolving the Mortierellaceae phylogeny through synthesis of multi-gene phylogenetics and phylogenomics.</title>
        <authorList>
            <person name="Vandepol N."/>
            <person name="Liber J."/>
            <person name="Desiro A."/>
            <person name="Na H."/>
            <person name="Kennedy M."/>
            <person name="Barry K."/>
            <person name="Grigoriev I.V."/>
            <person name="Miller A.N."/>
            <person name="O'Donnell K."/>
            <person name="Stajich J.E."/>
            <person name="Bonito G."/>
        </authorList>
    </citation>
    <scope>NUCLEOTIDE SEQUENCE</scope>
    <source>
        <strain evidence="6">KOD948</strain>
    </source>
</reference>
<dbReference type="GO" id="GO:0016020">
    <property type="term" value="C:membrane"/>
    <property type="evidence" value="ECO:0007669"/>
    <property type="project" value="UniProtKB-SubCell"/>
</dbReference>
<dbReference type="AlphaFoldDB" id="A0A9P6TY01"/>
<evidence type="ECO:0000256" key="3">
    <source>
        <dbReference type="ARBA" id="ARBA00022989"/>
    </source>
</evidence>
<comment type="caution">
    <text evidence="6">The sequence shown here is derived from an EMBL/GenBank/DDBJ whole genome shotgun (WGS) entry which is preliminary data.</text>
</comment>
<comment type="subcellular location">
    <subcellularLocation>
        <location evidence="1">Membrane</location>
        <topology evidence="1">Multi-pass membrane protein</topology>
    </subcellularLocation>
</comment>
<evidence type="ECO:0000256" key="5">
    <source>
        <dbReference type="SAM" id="Phobius"/>
    </source>
</evidence>
<keyword evidence="7" id="KW-1185">Reference proteome</keyword>
<feature type="transmembrane region" description="Helical" evidence="5">
    <location>
        <begin position="187"/>
        <end position="207"/>
    </location>
</feature>
<organism evidence="6 7">
    <name type="scientific">Mortierella polycephala</name>
    <dbReference type="NCBI Taxonomy" id="41804"/>
    <lineage>
        <taxon>Eukaryota</taxon>
        <taxon>Fungi</taxon>
        <taxon>Fungi incertae sedis</taxon>
        <taxon>Mucoromycota</taxon>
        <taxon>Mortierellomycotina</taxon>
        <taxon>Mortierellomycetes</taxon>
        <taxon>Mortierellales</taxon>
        <taxon>Mortierellaceae</taxon>
        <taxon>Mortierella</taxon>
    </lineage>
</organism>
<dbReference type="GO" id="GO:0046873">
    <property type="term" value="F:metal ion transmembrane transporter activity"/>
    <property type="evidence" value="ECO:0007669"/>
    <property type="project" value="InterPro"/>
</dbReference>
<keyword evidence="3 5" id="KW-1133">Transmembrane helix</keyword>
<evidence type="ECO:0000256" key="4">
    <source>
        <dbReference type="ARBA" id="ARBA00023136"/>
    </source>
</evidence>